<dbReference type="GO" id="GO:0022857">
    <property type="term" value="F:transmembrane transporter activity"/>
    <property type="evidence" value="ECO:0007669"/>
    <property type="project" value="InterPro"/>
</dbReference>
<dbReference type="eggNOG" id="COG2814">
    <property type="taxonomic scope" value="Bacteria"/>
</dbReference>
<dbReference type="STRING" id="1121877.FEAC_24060"/>
<dbReference type="InterPro" id="IPR020846">
    <property type="entry name" value="MFS_dom"/>
</dbReference>
<dbReference type="SUPFAM" id="SSF103473">
    <property type="entry name" value="MFS general substrate transporter"/>
    <property type="match status" value="1"/>
</dbReference>
<dbReference type="Proteomes" id="UP000032336">
    <property type="component" value="Unassembled WGS sequence"/>
</dbReference>
<feature type="transmembrane region" description="Helical" evidence="5">
    <location>
        <begin position="340"/>
        <end position="362"/>
    </location>
</feature>
<keyword evidence="8" id="KW-1185">Reference proteome</keyword>
<dbReference type="PATRIC" id="fig|1121877.4.peg.2683"/>
<evidence type="ECO:0000256" key="4">
    <source>
        <dbReference type="ARBA" id="ARBA00023136"/>
    </source>
</evidence>
<evidence type="ECO:0000313" key="7">
    <source>
        <dbReference type="EMBL" id="KJE75846.1"/>
    </source>
</evidence>
<dbReference type="AlphaFoldDB" id="A0A0D8FRU6"/>
<dbReference type="Gene3D" id="1.20.1250.20">
    <property type="entry name" value="MFS general substrate transporter like domains"/>
    <property type="match status" value="1"/>
</dbReference>
<feature type="transmembrane region" description="Helical" evidence="5">
    <location>
        <begin position="368"/>
        <end position="388"/>
    </location>
</feature>
<feature type="transmembrane region" description="Helical" evidence="5">
    <location>
        <begin position="306"/>
        <end position="328"/>
    </location>
</feature>
<name>A0A0D8FRU6_9ACTN</name>
<feature type="transmembrane region" description="Helical" evidence="5">
    <location>
        <begin position="283"/>
        <end position="300"/>
    </location>
</feature>
<dbReference type="InterPro" id="IPR036259">
    <property type="entry name" value="MFS_trans_sf"/>
</dbReference>
<protein>
    <submittedName>
        <fullName evidence="7">Purine efflux pump PbuE</fullName>
    </submittedName>
</protein>
<comment type="caution">
    <text evidence="7">The sequence shown here is derived from an EMBL/GenBank/DDBJ whole genome shotgun (WGS) entry which is preliminary data.</text>
</comment>
<feature type="transmembrane region" description="Helical" evidence="5">
    <location>
        <begin position="81"/>
        <end position="100"/>
    </location>
</feature>
<dbReference type="PROSITE" id="PS50850">
    <property type="entry name" value="MFS"/>
    <property type="match status" value="1"/>
</dbReference>
<evidence type="ECO:0000259" key="6">
    <source>
        <dbReference type="PROSITE" id="PS50850"/>
    </source>
</evidence>
<dbReference type="Pfam" id="PF06779">
    <property type="entry name" value="MFS_4"/>
    <property type="match status" value="1"/>
</dbReference>
<feature type="transmembrane region" description="Helical" evidence="5">
    <location>
        <begin position="177"/>
        <end position="200"/>
    </location>
</feature>
<gene>
    <name evidence="7" type="primary">pbuE</name>
    <name evidence="7" type="ORF">FEAC_24060</name>
</gene>
<evidence type="ECO:0000256" key="3">
    <source>
        <dbReference type="ARBA" id="ARBA00022989"/>
    </source>
</evidence>
<sequence length="410" mass="41131">MPVGNSGTPSGLAVALRLALGSAVAIGLARFAYALLLPSMRADLHWSFATAGAMNTANALGYLFGALLTALAARRYGTRRVFVIGLGVTVLALFATGSTGSTVMLVALRAIAGASGAVTFIAGAGLVAASASTISPHRAARLLGIYFAGGGAAIIASGLGIPYLLAATSVADGWRWGWVLLAGLGAVAFAVATPVALASTEPPTPPVADRRWPARRLGPALLSYGLFGAGYIAYMTFIVAFLKAHGTGPGGITVFWVVLGAASIAGAFLWARPIARLHGGRGPATVLVVLGAGALLPLLSRSPEAVMGSALLFGGSFLSVVTAFTAVARRSLQPHYWTPAIAGLTVAFAVGQCLGPVLAGVLSDGPSGLSVGLSLSVVVLGAGAVVALTQRHHETTSHSVDVPTDPPTVV</sequence>
<dbReference type="EMBL" id="JXUW01000027">
    <property type="protein sequence ID" value="KJE75846.1"/>
    <property type="molecule type" value="Genomic_DNA"/>
</dbReference>
<comment type="subcellular location">
    <subcellularLocation>
        <location evidence="1">Cell membrane</location>
        <topology evidence="1">Multi-pass membrane protein</topology>
    </subcellularLocation>
</comment>
<feature type="transmembrane region" description="Helical" evidence="5">
    <location>
        <begin position="221"/>
        <end position="242"/>
    </location>
</feature>
<dbReference type="PANTHER" id="PTHR23537:SF1">
    <property type="entry name" value="SUGAR TRANSPORTER"/>
    <property type="match status" value="1"/>
</dbReference>
<feature type="transmembrane region" description="Helical" evidence="5">
    <location>
        <begin position="48"/>
        <end position="69"/>
    </location>
</feature>
<keyword evidence="3 5" id="KW-1133">Transmembrane helix</keyword>
<organism evidence="7 8">
    <name type="scientific">Ferrimicrobium acidiphilum DSM 19497</name>
    <dbReference type="NCBI Taxonomy" id="1121877"/>
    <lineage>
        <taxon>Bacteria</taxon>
        <taxon>Bacillati</taxon>
        <taxon>Actinomycetota</taxon>
        <taxon>Acidimicrobiia</taxon>
        <taxon>Acidimicrobiales</taxon>
        <taxon>Acidimicrobiaceae</taxon>
        <taxon>Ferrimicrobium</taxon>
    </lineage>
</organism>
<feature type="transmembrane region" description="Helical" evidence="5">
    <location>
        <begin position="254"/>
        <end position="271"/>
    </location>
</feature>
<reference evidence="7 8" key="1">
    <citation type="submission" date="2015-01" db="EMBL/GenBank/DDBJ databases">
        <title>Draft genome of the acidophilic iron oxidizer Ferrimicrobium acidiphilum strain T23.</title>
        <authorList>
            <person name="Poehlein A."/>
            <person name="Eisen S."/>
            <person name="Schloemann M."/>
            <person name="Johnson B.D."/>
            <person name="Daniel R."/>
            <person name="Muehling M."/>
        </authorList>
    </citation>
    <scope>NUCLEOTIDE SEQUENCE [LARGE SCALE GENOMIC DNA]</scope>
    <source>
        <strain evidence="7 8">T23</strain>
    </source>
</reference>
<evidence type="ECO:0000256" key="5">
    <source>
        <dbReference type="SAM" id="Phobius"/>
    </source>
</evidence>
<evidence type="ECO:0000256" key="1">
    <source>
        <dbReference type="ARBA" id="ARBA00004651"/>
    </source>
</evidence>
<feature type="transmembrane region" description="Helical" evidence="5">
    <location>
        <begin position="106"/>
        <end position="131"/>
    </location>
</feature>
<keyword evidence="2 5" id="KW-0812">Transmembrane</keyword>
<feature type="transmembrane region" description="Helical" evidence="5">
    <location>
        <begin position="143"/>
        <end position="165"/>
    </location>
</feature>
<feature type="transmembrane region" description="Helical" evidence="5">
    <location>
        <begin position="12"/>
        <end position="36"/>
    </location>
</feature>
<accession>A0A0D8FRU6</accession>
<evidence type="ECO:0000256" key="2">
    <source>
        <dbReference type="ARBA" id="ARBA00022692"/>
    </source>
</evidence>
<evidence type="ECO:0000313" key="8">
    <source>
        <dbReference type="Proteomes" id="UP000032336"/>
    </source>
</evidence>
<keyword evidence="4 5" id="KW-0472">Membrane</keyword>
<dbReference type="PANTHER" id="PTHR23537">
    <property type="match status" value="1"/>
</dbReference>
<feature type="domain" description="Major facilitator superfamily (MFS) profile" evidence="6">
    <location>
        <begin position="15"/>
        <end position="393"/>
    </location>
</feature>
<proteinExistence type="predicted"/>
<dbReference type="GO" id="GO:0005886">
    <property type="term" value="C:plasma membrane"/>
    <property type="evidence" value="ECO:0007669"/>
    <property type="project" value="UniProtKB-SubCell"/>
</dbReference>
<dbReference type="InterPro" id="IPR010645">
    <property type="entry name" value="MFS_4"/>
</dbReference>